<reference evidence="1" key="1">
    <citation type="journal article" date="2021" name="New Phytol.">
        <title>Evolutionary innovations through gain and loss of genes in the ectomycorrhizal Boletales.</title>
        <authorList>
            <person name="Wu G."/>
            <person name="Miyauchi S."/>
            <person name="Morin E."/>
            <person name="Kuo A."/>
            <person name="Drula E."/>
            <person name="Varga T."/>
            <person name="Kohler A."/>
            <person name="Feng B."/>
            <person name="Cao Y."/>
            <person name="Lipzen A."/>
            <person name="Daum C."/>
            <person name="Hundley H."/>
            <person name="Pangilinan J."/>
            <person name="Johnson J."/>
            <person name="Barry K."/>
            <person name="LaButti K."/>
            <person name="Ng V."/>
            <person name="Ahrendt S."/>
            <person name="Min B."/>
            <person name="Choi I.G."/>
            <person name="Park H."/>
            <person name="Plett J.M."/>
            <person name="Magnuson J."/>
            <person name="Spatafora J.W."/>
            <person name="Nagy L.G."/>
            <person name="Henrissat B."/>
            <person name="Grigoriev I.V."/>
            <person name="Yang Z.L."/>
            <person name="Xu J."/>
            <person name="Martin F.M."/>
        </authorList>
    </citation>
    <scope>NUCLEOTIDE SEQUENCE</scope>
    <source>
        <strain evidence="1">KUC20120723A-06</strain>
    </source>
</reference>
<accession>A0ACB8BZA2</accession>
<evidence type="ECO:0000313" key="1">
    <source>
        <dbReference type="EMBL" id="KAH7930862.1"/>
    </source>
</evidence>
<dbReference type="EMBL" id="MU266329">
    <property type="protein sequence ID" value="KAH7930862.1"/>
    <property type="molecule type" value="Genomic_DNA"/>
</dbReference>
<dbReference type="Proteomes" id="UP000790709">
    <property type="component" value="Unassembled WGS sequence"/>
</dbReference>
<proteinExistence type="predicted"/>
<comment type="caution">
    <text evidence="1">The sequence shown here is derived from an EMBL/GenBank/DDBJ whole genome shotgun (WGS) entry which is preliminary data.</text>
</comment>
<evidence type="ECO:0000313" key="2">
    <source>
        <dbReference type="Proteomes" id="UP000790709"/>
    </source>
</evidence>
<protein>
    <submittedName>
        <fullName evidence="1">TEA-domain-containing protein</fullName>
    </submittedName>
</protein>
<sequence length="142" mass="16237">MERQMSIKVECPGEESKVHLPASGQPLPTTAVAITKRRYEEIWSEDVHAAFMEAVSIYPPMGKKRIKYRRVLENSTNNLEPDPSHIKSFGRCQLIQSYILERTGKVRTRKQVSSHLQRFKKIHKNNPSSLFCCAALLLTLAN</sequence>
<gene>
    <name evidence="1" type="ORF">BV22DRAFT_39860</name>
</gene>
<keyword evidence="2" id="KW-1185">Reference proteome</keyword>
<name>A0ACB8BZA2_9AGAM</name>
<organism evidence="1 2">
    <name type="scientific">Leucogyrophana mollusca</name>
    <dbReference type="NCBI Taxonomy" id="85980"/>
    <lineage>
        <taxon>Eukaryota</taxon>
        <taxon>Fungi</taxon>
        <taxon>Dikarya</taxon>
        <taxon>Basidiomycota</taxon>
        <taxon>Agaricomycotina</taxon>
        <taxon>Agaricomycetes</taxon>
        <taxon>Agaricomycetidae</taxon>
        <taxon>Boletales</taxon>
        <taxon>Boletales incertae sedis</taxon>
        <taxon>Leucogyrophana</taxon>
    </lineage>
</organism>